<dbReference type="HOGENOM" id="CLU_156617_0_0_9"/>
<sequence>MKAKRSTGYSDEVAKFYISDKTKVLLLSTELQEQVKWVDHKPTDEITGYKVLCGMPNDYFTVKFDHKVQLPPFGSSVKFKELEACEIDNKVWFRAQDIEEA</sequence>
<organism evidence="1 2">
    <name type="scientific">Lactobacillus johnsonii (strain FI9785)</name>
    <dbReference type="NCBI Taxonomy" id="633699"/>
    <lineage>
        <taxon>Bacteria</taxon>
        <taxon>Bacillati</taxon>
        <taxon>Bacillota</taxon>
        <taxon>Bacilli</taxon>
        <taxon>Lactobacillales</taxon>
        <taxon>Lactobacillaceae</taxon>
        <taxon>Lactobacillus</taxon>
    </lineage>
</organism>
<proteinExistence type="predicted"/>
<protein>
    <submittedName>
        <fullName evidence="1">Uncharacterized protein</fullName>
    </submittedName>
</protein>
<reference evidence="1 2" key="1">
    <citation type="journal article" date="2009" name="J. Bacteriol.">
        <title>Complete genome sequence of Lactobacillus johnsonii FI9785, a competitive exclusion agent against pathogens in poultry.</title>
        <authorList>
            <person name="Wegmann U."/>
            <person name="Overweg K."/>
            <person name="Horn N."/>
            <person name="Goesmann A."/>
            <person name="Narbad A."/>
            <person name="Gasson M.J."/>
            <person name="Shearman C."/>
        </authorList>
    </citation>
    <scope>NUCLEOTIDE SEQUENCE [LARGE SCALE GENOMIC DNA]</scope>
    <source>
        <strain evidence="1 2">FI9785</strain>
    </source>
</reference>
<keyword evidence="2" id="KW-1185">Reference proteome</keyword>
<accession>D0R1N7</accession>
<dbReference type="RefSeq" id="WP_012845656.1">
    <property type="nucleotide sequence ID" value="NC_013504.1"/>
</dbReference>
<name>D0R1N7_LACJF</name>
<dbReference type="Proteomes" id="UP000002627">
    <property type="component" value="Chromosome"/>
</dbReference>
<dbReference type="KEGG" id="ljf:FI9785_396"/>
<dbReference type="AlphaFoldDB" id="D0R1N7"/>
<evidence type="ECO:0000313" key="1">
    <source>
        <dbReference type="EMBL" id="CAX66279.1"/>
    </source>
</evidence>
<evidence type="ECO:0000313" key="2">
    <source>
        <dbReference type="Proteomes" id="UP000002627"/>
    </source>
</evidence>
<dbReference type="EMBL" id="FN298497">
    <property type="protein sequence ID" value="CAX66279.1"/>
    <property type="molecule type" value="Genomic_DNA"/>
</dbReference>
<gene>
    <name evidence="1" type="ordered locus">FI9785_396</name>
</gene>